<dbReference type="InterPro" id="IPR006674">
    <property type="entry name" value="HD_domain"/>
</dbReference>
<sequence length="222" mass="25399">MNEQVDKQLAVITDFTAQLLTADQTGHDMTHILRVLNMTQHILTTEPTADAFIAQAAAVLHDTYDDKLFDDVAEAKLRVVNMLKTIGVSQAQQLEIFTIIDNMSWSKQRFGHPVPLTLAGQIVQDADRLDAIGAIAIARVIQYGVAHGHELYNPDIKPRQVKTKAEYRQADGETIMNHFYEKLFLLKDYLNTDEGKRIGEQRDKLMHEFVTQFELEWQQKDY</sequence>
<dbReference type="SUPFAM" id="SSF109604">
    <property type="entry name" value="HD-domain/PDEase-like"/>
    <property type="match status" value="1"/>
</dbReference>
<reference evidence="2 3" key="1">
    <citation type="submission" date="2020-03" db="EMBL/GenBank/DDBJ databases">
        <title>Comparative genomics of Weissella paramesenteroides.</title>
        <authorList>
            <person name="Kant R."/>
            <person name="Takala T."/>
            <person name="Saris P."/>
        </authorList>
    </citation>
    <scope>NUCLEOTIDE SEQUENCE [LARGE SCALE GENOMIC DNA]</scope>
    <source>
        <strain evidence="2 3">SJ27-4</strain>
    </source>
</reference>
<organism evidence="2 3">
    <name type="scientific">Weissella paramesenteroides</name>
    <name type="common">Leuconostoc paramesenteroides</name>
    <dbReference type="NCBI Taxonomy" id="1249"/>
    <lineage>
        <taxon>Bacteria</taxon>
        <taxon>Bacillati</taxon>
        <taxon>Bacillota</taxon>
        <taxon>Bacilli</taxon>
        <taxon>Lactobacillales</taxon>
        <taxon>Lactobacillaceae</taxon>
        <taxon>Weissella</taxon>
    </lineage>
</organism>
<dbReference type="InterPro" id="IPR003607">
    <property type="entry name" value="HD/PDEase_dom"/>
</dbReference>
<dbReference type="PANTHER" id="PTHR33594:SF1">
    <property type="entry name" value="HD_PDEASE DOMAIN-CONTAINING PROTEIN"/>
    <property type="match status" value="1"/>
</dbReference>
<name>A0ABD4XG56_WEIPA</name>
<dbReference type="AlphaFoldDB" id="A0ABD4XG56"/>
<gene>
    <name evidence="2" type="ORF">G9403_00805</name>
</gene>
<dbReference type="SMART" id="SM00471">
    <property type="entry name" value="HDc"/>
    <property type="match status" value="1"/>
</dbReference>
<proteinExistence type="predicted"/>
<dbReference type="Proteomes" id="UP001215461">
    <property type="component" value="Unassembled WGS sequence"/>
</dbReference>
<dbReference type="Gene3D" id="1.10.472.50">
    <property type="entry name" value="HD-domain/PDEase-like"/>
    <property type="match status" value="1"/>
</dbReference>
<evidence type="ECO:0000313" key="3">
    <source>
        <dbReference type="Proteomes" id="UP001215461"/>
    </source>
</evidence>
<dbReference type="PANTHER" id="PTHR33594">
    <property type="entry name" value="SUPERFAMILY HYDROLASE, PUTATIVE (AFU_ORTHOLOGUE AFUA_1G03035)-RELATED"/>
    <property type="match status" value="1"/>
</dbReference>
<dbReference type="Pfam" id="PF01966">
    <property type="entry name" value="HD"/>
    <property type="match status" value="1"/>
</dbReference>
<dbReference type="RefSeq" id="WP_277361826.1">
    <property type="nucleotide sequence ID" value="NZ_JAANXN010000001.1"/>
</dbReference>
<accession>A0ABD4XG56</accession>
<dbReference type="Gene3D" id="1.20.58.1910">
    <property type="match status" value="1"/>
</dbReference>
<comment type="caution">
    <text evidence="2">The sequence shown here is derived from an EMBL/GenBank/DDBJ whole genome shotgun (WGS) entry which is preliminary data.</text>
</comment>
<evidence type="ECO:0000313" key="2">
    <source>
        <dbReference type="EMBL" id="MDF8370200.1"/>
    </source>
</evidence>
<dbReference type="EMBL" id="JAANXN010000001">
    <property type="protein sequence ID" value="MDF8370200.1"/>
    <property type="molecule type" value="Genomic_DNA"/>
</dbReference>
<feature type="domain" description="HD/PDEase" evidence="1">
    <location>
        <begin position="24"/>
        <end position="141"/>
    </location>
</feature>
<evidence type="ECO:0000259" key="1">
    <source>
        <dbReference type="SMART" id="SM00471"/>
    </source>
</evidence>
<protein>
    <submittedName>
        <fullName evidence="2">HD family phosphohydrolase</fullName>
    </submittedName>
</protein>